<evidence type="ECO:0000256" key="2">
    <source>
        <dbReference type="ARBA" id="ARBA00022112"/>
    </source>
</evidence>
<dbReference type="FunFam" id="3.40.1390.30:FF:000001">
    <property type="entry name" value="GTP cyclohydrolase 1 type 2"/>
    <property type="match status" value="1"/>
</dbReference>
<dbReference type="InterPro" id="IPR036069">
    <property type="entry name" value="DUF34/NIF3_sf"/>
</dbReference>
<evidence type="ECO:0000313" key="5">
    <source>
        <dbReference type="EMBL" id="OKH15819.1"/>
    </source>
</evidence>
<evidence type="ECO:0000256" key="1">
    <source>
        <dbReference type="ARBA" id="ARBA00006964"/>
    </source>
</evidence>
<dbReference type="EMBL" id="MRCA01000002">
    <property type="protein sequence ID" value="OKH15819.1"/>
    <property type="molecule type" value="Genomic_DNA"/>
</dbReference>
<accession>A0A1U7H3U1</accession>
<dbReference type="NCBIfam" id="TIGR00486">
    <property type="entry name" value="YbgI_SA1388"/>
    <property type="match status" value="1"/>
</dbReference>
<evidence type="ECO:0000256" key="4">
    <source>
        <dbReference type="PIRSR" id="PIRSR602678-1"/>
    </source>
</evidence>
<keyword evidence="6" id="KW-1185">Reference proteome</keyword>
<name>A0A1U7H3U1_9CYAN</name>
<dbReference type="OrthoDB" id="9792792at2"/>
<dbReference type="RefSeq" id="WP_062244041.1">
    <property type="nucleotide sequence ID" value="NZ_MRCA01000002.1"/>
</dbReference>
<organism evidence="5 6">
    <name type="scientific">Fischerella major NIES-592</name>
    <dbReference type="NCBI Taxonomy" id="210994"/>
    <lineage>
        <taxon>Bacteria</taxon>
        <taxon>Bacillati</taxon>
        <taxon>Cyanobacteriota</taxon>
        <taxon>Cyanophyceae</taxon>
        <taxon>Nostocales</taxon>
        <taxon>Hapalosiphonaceae</taxon>
        <taxon>Fischerella</taxon>
    </lineage>
</organism>
<comment type="similarity">
    <text evidence="1">Belongs to the GTP cyclohydrolase I type 2/NIF3 family.</text>
</comment>
<feature type="binding site" evidence="4">
    <location>
        <position position="109"/>
    </location>
    <ligand>
        <name>a divalent metal cation</name>
        <dbReference type="ChEBI" id="CHEBI:60240"/>
        <label>1</label>
    </ligand>
</feature>
<dbReference type="InterPro" id="IPR002678">
    <property type="entry name" value="DUF34/NIF3"/>
</dbReference>
<proteinExistence type="inferred from homology"/>
<dbReference type="PANTHER" id="PTHR13799">
    <property type="entry name" value="NGG1 INTERACTING FACTOR 3"/>
    <property type="match status" value="1"/>
</dbReference>
<keyword evidence="3 4" id="KW-0479">Metal-binding</keyword>
<protein>
    <recommendedName>
        <fullName evidence="2">GTP cyclohydrolase 1 type 2 homolog</fullName>
    </recommendedName>
</protein>
<feature type="binding site" evidence="4">
    <location>
        <position position="71"/>
    </location>
    <ligand>
        <name>a divalent metal cation</name>
        <dbReference type="ChEBI" id="CHEBI:60240"/>
        <label>1</label>
    </ligand>
</feature>
<dbReference type="Gene3D" id="3.40.1390.30">
    <property type="entry name" value="NIF3 (NGG1p interacting factor 3)-like"/>
    <property type="match status" value="2"/>
</dbReference>
<sequence>MKIADLIAWFEEWANPAWQESWDNCGWQIEPGVLQEQAKILVCLTPTLAVMEEAIAYQKAGISVNLIFAHHPLIFNPPKSLCSGNPIAEMARLAFTHNIGIYTAHTNFDQVQDGTADVLAQILELEQVSPIVPTQAGLGYGRVGVLQPALVLQDLVTKIQSRLNPPSLIVSPTADLQQKIDKVAVLGGSGASFISAVVKTGAQVYLTSDCKFHQFQESRDRGLILVDAGHYATERPACDRLVHKFRNLNLDWVQLSQQDEDFRLFIR</sequence>
<dbReference type="Proteomes" id="UP000186391">
    <property type="component" value="Unassembled WGS sequence"/>
</dbReference>
<dbReference type="AlphaFoldDB" id="A0A1U7H3U1"/>
<dbReference type="Pfam" id="PF01784">
    <property type="entry name" value="DUF34_NIF3"/>
    <property type="match status" value="1"/>
</dbReference>
<evidence type="ECO:0000256" key="3">
    <source>
        <dbReference type="ARBA" id="ARBA00022723"/>
    </source>
</evidence>
<dbReference type="GO" id="GO:0046872">
    <property type="term" value="F:metal ion binding"/>
    <property type="evidence" value="ECO:0007669"/>
    <property type="project" value="UniProtKB-KW"/>
</dbReference>
<gene>
    <name evidence="5" type="ORF">NIES592_07060</name>
</gene>
<feature type="binding site" evidence="4">
    <location>
        <position position="70"/>
    </location>
    <ligand>
        <name>a divalent metal cation</name>
        <dbReference type="ChEBI" id="CHEBI:60240"/>
        <label>1</label>
    </ligand>
</feature>
<feature type="binding site" evidence="4">
    <location>
        <position position="234"/>
    </location>
    <ligand>
        <name>a divalent metal cation</name>
        <dbReference type="ChEBI" id="CHEBI:60240"/>
        <label>1</label>
    </ligand>
</feature>
<reference evidence="5 6" key="1">
    <citation type="submission" date="2016-11" db="EMBL/GenBank/DDBJ databases">
        <title>Draft Genome Sequences of Nine Cyanobacterial Strains from Diverse Habitats.</title>
        <authorList>
            <person name="Zhu T."/>
            <person name="Hou S."/>
            <person name="Lu X."/>
            <person name="Hess W.R."/>
        </authorList>
    </citation>
    <scope>NUCLEOTIDE SEQUENCE [LARGE SCALE GENOMIC DNA]</scope>
    <source>
        <strain evidence="5 6">NIES-592</strain>
    </source>
</reference>
<evidence type="ECO:0000313" key="6">
    <source>
        <dbReference type="Proteomes" id="UP000186391"/>
    </source>
</evidence>
<dbReference type="SUPFAM" id="SSF102705">
    <property type="entry name" value="NIF3 (NGG1p interacting factor 3)-like"/>
    <property type="match status" value="1"/>
</dbReference>
<feature type="binding site" evidence="4">
    <location>
        <position position="230"/>
    </location>
    <ligand>
        <name>a divalent metal cation</name>
        <dbReference type="ChEBI" id="CHEBI:60240"/>
        <label>1</label>
    </ligand>
</feature>
<dbReference type="PANTHER" id="PTHR13799:SF14">
    <property type="entry name" value="GTP CYCLOHYDROLASE 1 TYPE 2 HOMOLOG"/>
    <property type="match status" value="1"/>
</dbReference>
<dbReference type="GO" id="GO:0005737">
    <property type="term" value="C:cytoplasm"/>
    <property type="evidence" value="ECO:0007669"/>
    <property type="project" value="TreeGrafter"/>
</dbReference>
<comment type="caution">
    <text evidence="5">The sequence shown here is derived from an EMBL/GenBank/DDBJ whole genome shotgun (WGS) entry which is preliminary data.</text>
</comment>